<sequence>MHDPLLHEIAPKMLIAGFVTVSIASVILAGILAPIVISIAG</sequence>
<reference evidence="2 3" key="1">
    <citation type="submission" date="2010-10" db="EMBL/GenBank/DDBJ databases">
        <authorList>
            <person name="Durkin A.S."/>
            <person name="Madupu R."/>
            <person name="Torralba M."/>
            <person name="Gillis M."/>
            <person name="Methe B."/>
            <person name="Sutton G."/>
            <person name="Nelson K.E."/>
        </authorList>
    </citation>
    <scope>NUCLEOTIDE SEQUENCE [LARGE SCALE GENOMIC DNA]</scope>
    <source>
        <strain evidence="2 3">ACS-139-V-Col8</strain>
    </source>
</reference>
<protein>
    <submittedName>
        <fullName evidence="2">Uncharacterized protein</fullName>
    </submittedName>
</protein>
<evidence type="ECO:0000313" key="3">
    <source>
        <dbReference type="Proteomes" id="UP000005990"/>
    </source>
</evidence>
<keyword evidence="3" id="KW-1185">Reference proteome</keyword>
<dbReference type="EMBL" id="AENN01000017">
    <property type="protein sequence ID" value="EFR30699.1"/>
    <property type="molecule type" value="Genomic_DNA"/>
</dbReference>
<organism evidence="2 3">
    <name type="scientific">Eremococcus coleocola ACS-139-V-Col8</name>
    <dbReference type="NCBI Taxonomy" id="908337"/>
    <lineage>
        <taxon>Bacteria</taxon>
        <taxon>Bacillati</taxon>
        <taxon>Bacillota</taxon>
        <taxon>Bacilli</taxon>
        <taxon>Lactobacillales</taxon>
        <taxon>Aerococcaceae</taxon>
        <taxon>Eremococcus</taxon>
    </lineage>
</organism>
<evidence type="ECO:0000313" key="2">
    <source>
        <dbReference type="EMBL" id="EFR30699.1"/>
    </source>
</evidence>
<keyword evidence="1" id="KW-1133">Transmembrane helix</keyword>
<comment type="caution">
    <text evidence="2">The sequence shown here is derived from an EMBL/GenBank/DDBJ whole genome shotgun (WGS) entry which is preliminary data.</text>
</comment>
<dbReference type="RefSeq" id="WP_006418859.1">
    <property type="nucleotide sequence ID" value="NZ_AENN01000017.1"/>
</dbReference>
<name>E4KQY4_9LACT</name>
<dbReference type="STRING" id="908337.HMPREF9257_0694"/>
<keyword evidence="1" id="KW-0812">Transmembrane</keyword>
<evidence type="ECO:0000256" key="1">
    <source>
        <dbReference type="SAM" id="Phobius"/>
    </source>
</evidence>
<proteinExistence type="predicted"/>
<gene>
    <name evidence="2" type="ORF">HMPREF9257_0694</name>
</gene>
<accession>E4KQY4</accession>
<dbReference type="Proteomes" id="UP000005990">
    <property type="component" value="Unassembled WGS sequence"/>
</dbReference>
<keyword evidence="1" id="KW-0472">Membrane</keyword>
<feature type="transmembrane region" description="Helical" evidence="1">
    <location>
        <begin position="14"/>
        <end position="40"/>
    </location>
</feature>
<dbReference type="AlphaFoldDB" id="E4KQY4"/>